<dbReference type="EMBL" id="CP152382">
    <property type="protein sequence ID" value="XAF56243.1"/>
    <property type="molecule type" value="Genomic_DNA"/>
</dbReference>
<evidence type="ECO:0000313" key="3">
    <source>
        <dbReference type="Proteomes" id="UP001445268"/>
    </source>
</evidence>
<evidence type="ECO:0000313" key="2">
    <source>
        <dbReference type="EMBL" id="XAF56243.1"/>
    </source>
</evidence>
<organism evidence="2 3">
    <name type="scientific">Marinobacter alkaliphilus</name>
    <dbReference type="NCBI Taxonomy" id="254719"/>
    <lineage>
        <taxon>Bacteria</taxon>
        <taxon>Pseudomonadati</taxon>
        <taxon>Pseudomonadota</taxon>
        <taxon>Gammaproteobacteria</taxon>
        <taxon>Pseudomonadales</taxon>
        <taxon>Marinobacteraceae</taxon>
        <taxon>Marinobacter</taxon>
    </lineage>
</organism>
<feature type="compositionally biased region" description="Basic and acidic residues" evidence="1">
    <location>
        <begin position="100"/>
        <end position="114"/>
    </location>
</feature>
<keyword evidence="2" id="KW-0614">Plasmid</keyword>
<accession>A0ABZ3E993</accession>
<keyword evidence="3" id="KW-1185">Reference proteome</keyword>
<sequence length="127" mass="14048">MEFRRRHNCYFACLGAAGTGDPIGVLSGREIEIDRWRGICDRSVILGVPGMEPVLLDIQAWRVTLLDPYHWLPAGCYMVGARVSGGVVGVMSGAKPLLKSKSEDDDRLGRKTTQEQEEEIPLYGKTL</sequence>
<geneLocation type="plasmid" evidence="2 3">
    <name>unnamed2</name>
</geneLocation>
<proteinExistence type="predicted"/>
<dbReference type="RefSeq" id="WP_342632791.1">
    <property type="nucleotide sequence ID" value="NZ_CP152382.1"/>
</dbReference>
<feature type="region of interest" description="Disordered" evidence="1">
    <location>
        <begin position="99"/>
        <end position="127"/>
    </location>
</feature>
<dbReference type="Proteomes" id="UP001445268">
    <property type="component" value="Plasmid unnamed2"/>
</dbReference>
<reference evidence="2 3" key="1">
    <citation type="submission" date="2024-04" db="EMBL/GenBank/DDBJ databases">
        <title>Marinobacter sp. SBY-1.</title>
        <authorList>
            <person name="Pan C."/>
        </authorList>
    </citation>
    <scope>NUCLEOTIDE SEQUENCE [LARGE SCALE GENOMIC DNA]</scope>
    <source>
        <strain evidence="2 3">SBY-1</strain>
        <plasmid evidence="2 3">unnamed2</plasmid>
    </source>
</reference>
<protein>
    <submittedName>
        <fullName evidence="2">Uncharacterized protein</fullName>
    </submittedName>
</protein>
<evidence type="ECO:0000256" key="1">
    <source>
        <dbReference type="SAM" id="MobiDB-lite"/>
    </source>
</evidence>
<name>A0ABZ3E993_9GAMM</name>
<gene>
    <name evidence="2" type="ORF">AAGT77_20190</name>
</gene>